<comment type="caution">
    <text evidence="2">The sequence shown here is derived from an EMBL/GenBank/DDBJ whole genome shotgun (WGS) entry which is preliminary data.</text>
</comment>
<gene>
    <name evidence="2" type="ORF">HNR32_002811</name>
</gene>
<keyword evidence="1" id="KW-0472">Membrane</keyword>
<dbReference type="RefSeq" id="WP_183863612.1">
    <property type="nucleotide sequence ID" value="NZ_JACHFH010000079.1"/>
</dbReference>
<protein>
    <submittedName>
        <fullName evidence="2">Uncharacterized protein</fullName>
    </submittedName>
</protein>
<keyword evidence="1" id="KW-1133">Transmembrane helix</keyword>
<sequence>MKKYRRIIIIVATVVIFFSFFGFFSIPPIGIFPQGITCFVLKSPSDPFFNSPDAISIKHIGHVSIFSRAMGIAEGAKNPIILRLPYIETFYNLSVDYAQIDH</sequence>
<reference evidence="2 3" key="1">
    <citation type="submission" date="2020-08" db="EMBL/GenBank/DDBJ databases">
        <title>Genomic Encyclopedia of Type Strains, Phase IV (KMG-IV): sequencing the most valuable type-strain genomes for metagenomic binning, comparative biology and taxonomic classification.</title>
        <authorList>
            <person name="Goeker M."/>
        </authorList>
    </citation>
    <scope>NUCLEOTIDE SEQUENCE [LARGE SCALE GENOMIC DNA]</scope>
    <source>
        <strain evidence="2 3">DSM 24661</strain>
    </source>
</reference>
<dbReference type="Proteomes" id="UP000559117">
    <property type="component" value="Unassembled WGS sequence"/>
</dbReference>
<organism evidence="2 3">
    <name type="scientific">Pectinatus brassicae</name>
    <dbReference type="NCBI Taxonomy" id="862415"/>
    <lineage>
        <taxon>Bacteria</taxon>
        <taxon>Bacillati</taxon>
        <taxon>Bacillota</taxon>
        <taxon>Negativicutes</taxon>
        <taxon>Selenomonadales</taxon>
        <taxon>Selenomonadaceae</taxon>
        <taxon>Pectinatus</taxon>
    </lineage>
</organism>
<keyword evidence="3" id="KW-1185">Reference proteome</keyword>
<dbReference type="AlphaFoldDB" id="A0A840USC5"/>
<proteinExistence type="predicted"/>
<evidence type="ECO:0000313" key="3">
    <source>
        <dbReference type="Proteomes" id="UP000559117"/>
    </source>
</evidence>
<keyword evidence="1" id="KW-0812">Transmembrane</keyword>
<accession>A0A840USC5</accession>
<name>A0A840USC5_9FIRM</name>
<evidence type="ECO:0000256" key="1">
    <source>
        <dbReference type="SAM" id="Phobius"/>
    </source>
</evidence>
<evidence type="ECO:0000313" key="2">
    <source>
        <dbReference type="EMBL" id="MBB5337648.1"/>
    </source>
</evidence>
<dbReference type="EMBL" id="JACHFH010000079">
    <property type="protein sequence ID" value="MBB5337648.1"/>
    <property type="molecule type" value="Genomic_DNA"/>
</dbReference>
<feature type="transmembrane region" description="Helical" evidence="1">
    <location>
        <begin position="7"/>
        <end position="26"/>
    </location>
</feature>